<dbReference type="InterPro" id="IPR041657">
    <property type="entry name" value="HTH_17"/>
</dbReference>
<evidence type="ECO:0000313" key="2">
    <source>
        <dbReference type="EMBL" id="KZE67845.1"/>
    </source>
</evidence>
<accession>A0A165NVN1</accession>
<dbReference type="AlphaFoldDB" id="A0A165NVN1"/>
<reference evidence="3" key="1">
    <citation type="submission" date="2016-01" db="EMBL/GenBank/DDBJ databases">
        <title>Draft genome of Chromobacterium sp. F49.</title>
        <authorList>
            <person name="Hong K.W."/>
        </authorList>
    </citation>
    <scope>NUCLEOTIDE SEQUENCE [LARGE SCALE GENOMIC DNA]</scope>
    <source>
        <strain evidence="3">P7IIIA</strain>
    </source>
</reference>
<dbReference type="NCBIfam" id="TIGR01764">
    <property type="entry name" value="excise"/>
    <property type="match status" value="1"/>
</dbReference>
<dbReference type="RefSeq" id="WP_066239257.1">
    <property type="nucleotide sequence ID" value="NZ_LRFC01000008.1"/>
</dbReference>
<proteinExistence type="predicted"/>
<gene>
    <name evidence="2" type="ORF">AWM68_17930</name>
</gene>
<dbReference type="Proteomes" id="UP000076567">
    <property type="component" value="Unassembled WGS sequence"/>
</dbReference>
<evidence type="ECO:0000313" key="3">
    <source>
        <dbReference type="Proteomes" id="UP000076567"/>
    </source>
</evidence>
<keyword evidence="3" id="KW-1185">Reference proteome</keyword>
<name>A0A165NVN1_9BACL</name>
<sequence>MQRRTLTVKETADYLGLCEDTIYNMVREKQIPHFRSRRRILFTVEAIDSWIRDQEDKAMRMEEAM</sequence>
<organism evidence="2 3">
    <name type="scientific">Fictibacillus phosphorivorans</name>
    <dbReference type="NCBI Taxonomy" id="1221500"/>
    <lineage>
        <taxon>Bacteria</taxon>
        <taxon>Bacillati</taxon>
        <taxon>Bacillota</taxon>
        <taxon>Bacilli</taxon>
        <taxon>Bacillales</taxon>
        <taxon>Fictibacillaceae</taxon>
        <taxon>Fictibacillus</taxon>
    </lineage>
</organism>
<dbReference type="GO" id="GO:0003677">
    <property type="term" value="F:DNA binding"/>
    <property type="evidence" value="ECO:0007669"/>
    <property type="project" value="UniProtKB-KW"/>
</dbReference>
<protein>
    <submittedName>
        <fullName evidence="2">DNA-binding protein</fullName>
    </submittedName>
</protein>
<comment type="caution">
    <text evidence="2">The sequence shown here is derived from an EMBL/GenBank/DDBJ whole genome shotgun (WGS) entry which is preliminary data.</text>
</comment>
<dbReference type="EMBL" id="LRFC01000008">
    <property type="protein sequence ID" value="KZE67845.1"/>
    <property type="molecule type" value="Genomic_DNA"/>
</dbReference>
<dbReference type="InterPro" id="IPR009061">
    <property type="entry name" value="DNA-bd_dom_put_sf"/>
</dbReference>
<keyword evidence="2" id="KW-0238">DNA-binding</keyword>
<evidence type="ECO:0000259" key="1">
    <source>
        <dbReference type="Pfam" id="PF12728"/>
    </source>
</evidence>
<feature type="domain" description="Helix-turn-helix" evidence="1">
    <location>
        <begin position="6"/>
        <end position="54"/>
    </location>
</feature>
<dbReference type="InterPro" id="IPR010093">
    <property type="entry name" value="SinI_DNA-bd"/>
</dbReference>
<dbReference type="SUPFAM" id="SSF46955">
    <property type="entry name" value="Putative DNA-binding domain"/>
    <property type="match status" value="1"/>
</dbReference>
<dbReference type="OrthoDB" id="515428at2"/>
<dbReference type="Pfam" id="PF12728">
    <property type="entry name" value="HTH_17"/>
    <property type="match status" value="1"/>
</dbReference>